<evidence type="ECO:0000256" key="1">
    <source>
        <dbReference type="SAM" id="Phobius"/>
    </source>
</evidence>
<feature type="transmembrane region" description="Helical" evidence="1">
    <location>
        <begin position="28"/>
        <end position="50"/>
    </location>
</feature>
<dbReference type="EMBL" id="BAABBX010000016">
    <property type="protein sequence ID" value="GAA4192841.1"/>
    <property type="molecule type" value="Genomic_DNA"/>
</dbReference>
<organism evidence="2 3">
    <name type="scientific">Gryllotalpicola kribbensis</name>
    <dbReference type="NCBI Taxonomy" id="993084"/>
    <lineage>
        <taxon>Bacteria</taxon>
        <taxon>Bacillati</taxon>
        <taxon>Actinomycetota</taxon>
        <taxon>Actinomycetes</taxon>
        <taxon>Micrococcales</taxon>
        <taxon>Microbacteriaceae</taxon>
        <taxon>Gryllotalpicola</taxon>
    </lineage>
</organism>
<name>A0ABP8AXY9_9MICO</name>
<keyword evidence="1" id="KW-0472">Membrane</keyword>
<keyword evidence="1" id="KW-1133">Transmembrane helix</keyword>
<comment type="caution">
    <text evidence="2">The sequence shown here is derived from an EMBL/GenBank/DDBJ whole genome shotgun (WGS) entry which is preliminary data.</text>
</comment>
<sequence>MYGGKIGGGAGPSVLTGGALVASSQFSIAPYLLIGIGVLVAGFVFARIVYRNRRQRASSDA</sequence>
<reference evidence="3" key="1">
    <citation type="journal article" date="2019" name="Int. J. Syst. Evol. Microbiol.">
        <title>The Global Catalogue of Microorganisms (GCM) 10K type strain sequencing project: providing services to taxonomists for standard genome sequencing and annotation.</title>
        <authorList>
            <consortium name="The Broad Institute Genomics Platform"/>
            <consortium name="The Broad Institute Genome Sequencing Center for Infectious Disease"/>
            <person name="Wu L."/>
            <person name="Ma J."/>
        </authorList>
    </citation>
    <scope>NUCLEOTIDE SEQUENCE [LARGE SCALE GENOMIC DNA]</scope>
    <source>
        <strain evidence="3">JCM 17593</strain>
    </source>
</reference>
<dbReference type="RefSeq" id="WP_022883189.1">
    <property type="nucleotide sequence ID" value="NZ_BAABBX010000016.1"/>
</dbReference>
<protein>
    <recommendedName>
        <fullName evidence="4">LPXTG cell wall anchor domain-containing protein</fullName>
    </recommendedName>
</protein>
<gene>
    <name evidence="2" type="ORF">GCM10022288_25730</name>
</gene>
<keyword evidence="3" id="KW-1185">Reference proteome</keyword>
<proteinExistence type="predicted"/>
<keyword evidence="1" id="KW-0812">Transmembrane</keyword>
<evidence type="ECO:0000313" key="3">
    <source>
        <dbReference type="Proteomes" id="UP001500213"/>
    </source>
</evidence>
<evidence type="ECO:0000313" key="2">
    <source>
        <dbReference type="EMBL" id="GAA4192841.1"/>
    </source>
</evidence>
<evidence type="ECO:0008006" key="4">
    <source>
        <dbReference type="Google" id="ProtNLM"/>
    </source>
</evidence>
<dbReference type="Proteomes" id="UP001500213">
    <property type="component" value="Unassembled WGS sequence"/>
</dbReference>
<accession>A0ABP8AXY9</accession>